<dbReference type="InterPro" id="IPR045103">
    <property type="entry name" value="RNF5/RNF185-like"/>
</dbReference>
<evidence type="ECO:0000256" key="9">
    <source>
        <dbReference type="ARBA" id="ARBA00023136"/>
    </source>
</evidence>
<keyword evidence="6 10" id="KW-0863">Zinc-finger</keyword>
<dbReference type="PANTHER" id="PTHR12313">
    <property type="entry name" value="E3 UBIQUITIN-PROTEIN LIGASE RNF5-RELATED"/>
    <property type="match status" value="1"/>
</dbReference>
<evidence type="ECO:0000313" key="14">
    <source>
        <dbReference type="EMBL" id="KAG0473293.1"/>
    </source>
</evidence>
<keyword evidence="11" id="KW-0256">Endoplasmic reticulum</keyword>
<sequence>MDSTEALTSMPCQRQQDEEDSLKKLSADAIQSASMVNSSGCFDCNICLDFAVDPVVTLCGHLYCWPCLYKWLQLEEGTYSQSCPVCKASLSEDSLVPLYGRGKLAEPHHHGPAVPRPPALHRDHSAAQPHTSASRRPVQRVYPRYGFSSGSDSLTSSAMWGSPLLMAIAMLPLVFWNHGAAALQEGLYYSNPYHQAGLGGESPRLRRQELQVERYLSQIWGFFVRWCIPLSSSLLKLKRSELRPL</sequence>
<evidence type="ECO:0000259" key="13">
    <source>
        <dbReference type="PROSITE" id="PS50089"/>
    </source>
</evidence>
<feature type="domain" description="RING-type" evidence="13">
    <location>
        <begin position="44"/>
        <end position="87"/>
    </location>
</feature>
<dbReference type="SUPFAM" id="SSF57850">
    <property type="entry name" value="RING/U-box"/>
    <property type="match status" value="1"/>
</dbReference>
<name>A0A835QKN0_VANPL</name>
<keyword evidence="8 11" id="KW-0862">Zinc</keyword>
<evidence type="ECO:0000256" key="5">
    <source>
        <dbReference type="ARBA" id="ARBA00022723"/>
    </source>
</evidence>
<feature type="region of interest" description="Disordered" evidence="12">
    <location>
        <begin position="106"/>
        <end position="136"/>
    </location>
</feature>
<dbReference type="Pfam" id="PF00097">
    <property type="entry name" value="zf-C3HC4"/>
    <property type="match status" value="1"/>
</dbReference>
<dbReference type="AlphaFoldDB" id="A0A835QKN0"/>
<dbReference type="SMART" id="SM00184">
    <property type="entry name" value="RING"/>
    <property type="match status" value="1"/>
</dbReference>
<evidence type="ECO:0000256" key="4">
    <source>
        <dbReference type="ARBA" id="ARBA00022679"/>
    </source>
</evidence>
<keyword evidence="9" id="KW-0472">Membrane</keyword>
<reference evidence="14 15" key="1">
    <citation type="journal article" date="2020" name="Nat. Food">
        <title>A phased Vanilla planifolia genome enables genetic improvement of flavour and production.</title>
        <authorList>
            <person name="Hasing T."/>
            <person name="Tang H."/>
            <person name="Brym M."/>
            <person name="Khazi F."/>
            <person name="Huang T."/>
            <person name="Chambers A.H."/>
        </authorList>
    </citation>
    <scope>NUCLEOTIDE SEQUENCE [LARGE SCALE GENOMIC DNA]</scope>
    <source>
        <tissue evidence="14">Leaf</tissue>
    </source>
</reference>
<dbReference type="InterPro" id="IPR017907">
    <property type="entry name" value="Znf_RING_CS"/>
</dbReference>
<comment type="subcellular location">
    <subcellularLocation>
        <location evidence="2">Endomembrane system</location>
    </subcellularLocation>
    <subcellularLocation>
        <location evidence="11">Endoplasmic reticulum membrane</location>
        <topology evidence="11">Single-pass type IV membrane protein</topology>
    </subcellularLocation>
</comment>
<proteinExistence type="predicted"/>
<evidence type="ECO:0000256" key="1">
    <source>
        <dbReference type="ARBA" id="ARBA00000900"/>
    </source>
</evidence>
<dbReference type="GO" id="GO:0061630">
    <property type="term" value="F:ubiquitin protein ligase activity"/>
    <property type="evidence" value="ECO:0007669"/>
    <property type="project" value="UniProtKB-UniRule"/>
</dbReference>
<organism evidence="14 15">
    <name type="scientific">Vanilla planifolia</name>
    <name type="common">Vanilla</name>
    <dbReference type="NCBI Taxonomy" id="51239"/>
    <lineage>
        <taxon>Eukaryota</taxon>
        <taxon>Viridiplantae</taxon>
        <taxon>Streptophyta</taxon>
        <taxon>Embryophyta</taxon>
        <taxon>Tracheophyta</taxon>
        <taxon>Spermatophyta</taxon>
        <taxon>Magnoliopsida</taxon>
        <taxon>Liliopsida</taxon>
        <taxon>Asparagales</taxon>
        <taxon>Orchidaceae</taxon>
        <taxon>Vanilloideae</taxon>
        <taxon>Vanilleae</taxon>
        <taxon>Vanilla</taxon>
    </lineage>
</organism>
<keyword evidence="15" id="KW-1185">Reference proteome</keyword>
<comment type="function">
    <text evidence="11">E3 ubiquitin-protein ligase.</text>
</comment>
<comment type="pathway">
    <text evidence="3 11">Protein modification; protein ubiquitination.</text>
</comment>
<dbReference type="UniPathway" id="UPA00143"/>
<evidence type="ECO:0000256" key="8">
    <source>
        <dbReference type="ARBA" id="ARBA00022833"/>
    </source>
</evidence>
<comment type="domain">
    <text evidence="11">The RING-type zinc finger domain is responsible for E3 ligase activity.</text>
</comment>
<dbReference type="GO" id="GO:0006511">
    <property type="term" value="P:ubiquitin-dependent protein catabolic process"/>
    <property type="evidence" value="ECO:0007669"/>
    <property type="project" value="UniProtKB-UniRule"/>
</dbReference>
<comment type="catalytic activity">
    <reaction evidence="1 11">
        <text>S-ubiquitinyl-[E2 ubiquitin-conjugating enzyme]-L-cysteine + [acceptor protein]-L-lysine = [E2 ubiquitin-conjugating enzyme]-L-cysteine + N(6)-ubiquitinyl-[acceptor protein]-L-lysine.</text>
        <dbReference type="EC" id="2.3.2.27"/>
    </reaction>
</comment>
<evidence type="ECO:0000256" key="2">
    <source>
        <dbReference type="ARBA" id="ARBA00004308"/>
    </source>
</evidence>
<gene>
    <name evidence="14" type="ORF">HPP92_015150</name>
</gene>
<keyword evidence="5 11" id="KW-0479">Metal-binding</keyword>
<dbReference type="PROSITE" id="PS00518">
    <property type="entry name" value="ZF_RING_1"/>
    <property type="match status" value="1"/>
</dbReference>
<dbReference type="GO" id="GO:0016567">
    <property type="term" value="P:protein ubiquitination"/>
    <property type="evidence" value="ECO:0007669"/>
    <property type="project" value="UniProtKB-UniPathway"/>
</dbReference>
<dbReference type="GO" id="GO:0008270">
    <property type="term" value="F:zinc ion binding"/>
    <property type="evidence" value="ECO:0007669"/>
    <property type="project" value="UniProtKB-KW"/>
</dbReference>
<dbReference type="EC" id="2.3.2.27" evidence="11"/>
<dbReference type="EMBL" id="JADCNL010000007">
    <property type="protein sequence ID" value="KAG0473293.1"/>
    <property type="molecule type" value="Genomic_DNA"/>
</dbReference>
<evidence type="ECO:0000256" key="10">
    <source>
        <dbReference type="PROSITE-ProRule" id="PRU00175"/>
    </source>
</evidence>
<dbReference type="Gene3D" id="3.30.40.10">
    <property type="entry name" value="Zinc/RING finger domain, C3HC4 (zinc finger)"/>
    <property type="match status" value="1"/>
</dbReference>
<dbReference type="InterPro" id="IPR001841">
    <property type="entry name" value="Znf_RING"/>
</dbReference>
<evidence type="ECO:0000256" key="6">
    <source>
        <dbReference type="ARBA" id="ARBA00022771"/>
    </source>
</evidence>
<accession>A0A835QKN0</accession>
<evidence type="ECO:0000256" key="7">
    <source>
        <dbReference type="ARBA" id="ARBA00022786"/>
    </source>
</evidence>
<dbReference type="OrthoDB" id="1431247at2759"/>
<keyword evidence="4 11" id="KW-0808">Transferase</keyword>
<comment type="caution">
    <text evidence="14">The sequence shown here is derived from an EMBL/GenBank/DDBJ whole genome shotgun (WGS) entry which is preliminary data.</text>
</comment>
<evidence type="ECO:0000256" key="3">
    <source>
        <dbReference type="ARBA" id="ARBA00004906"/>
    </source>
</evidence>
<dbReference type="InterPro" id="IPR018957">
    <property type="entry name" value="Znf_C3HC4_RING-type"/>
</dbReference>
<evidence type="ECO:0000256" key="11">
    <source>
        <dbReference type="RuleBase" id="RU369090"/>
    </source>
</evidence>
<evidence type="ECO:0000313" key="15">
    <source>
        <dbReference type="Proteomes" id="UP000636800"/>
    </source>
</evidence>
<dbReference type="GO" id="GO:0005789">
    <property type="term" value="C:endoplasmic reticulum membrane"/>
    <property type="evidence" value="ECO:0007669"/>
    <property type="project" value="UniProtKB-SubCell"/>
</dbReference>
<keyword evidence="7 11" id="KW-0833">Ubl conjugation pathway</keyword>
<dbReference type="PROSITE" id="PS50089">
    <property type="entry name" value="ZF_RING_2"/>
    <property type="match status" value="1"/>
</dbReference>
<dbReference type="Proteomes" id="UP000636800">
    <property type="component" value="Chromosome 7"/>
</dbReference>
<evidence type="ECO:0000256" key="12">
    <source>
        <dbReference type="SAM" id="MobiDB-lite"/>
    </source>
</evidence>
<dbReference type="InterPro" id="IPR013083">
    <property type="entry name" value="Znf_RING/FYVE/PHD"/>
</dbReference>
<protein>
    <recommendedName>
        <fullName evidence="11">E3 ubiquitin-protein ligase RMA</fullName>
        <ecNumber evidence="11">2.3.2.27</ecNumber>
    </recommendedName>
    <alternativeName>
        <fullName evidence="11">Protein RING membrane-anchor</fullName>
    </alternativeName>
    <alternativeName>
        <fullName evidence="11">RING-type E3 ubiquitin transferase RMA</fullName>
    </alternativeName>
</protein>